<accession>A0A517ZHF9</accession>
<dbReference type="GO" id="GO:0045892">
    <property type="term" value="P:negative regulation of DNA-templated transcription"/>
    <property type="evidence" value="ECO:0007669"/>
    <property type="project" value="InterPro"/>
</dbReference>
<protein>
    <submittedName>
        <fullName evidence="5">Penicillinase repressor</fullName>
    </submittedName>
</protein>
<evidence type="ECO:0000313" key="6">
    <source>
        <dbReference type="Proteomes" id="UP000319383"/>
    </source>
</evidence>
<keyword evidence="6" id="KW-1185">Reference proteome</keyword>
<comment type="similarity">
    <text evidence="1">Belongs to the BlaI transcriptional regulatory family.</text>
</comment>
<dbReference type="RefSeq" id="WP_145373911.1">
    <property type="nucleotide sequence ID" value="NZ_CP036276.1"/>
</dbReference>
<dbReference type="Gene3D" id="1.10.4040.10">
    <property type="entry name" value="Penicillinase repressor domain"/>
    <property type="match status" value="1"/>
</dbReference>
<proteinExistence type="inferred from homology"/>
<evidence type="ECO:0000256" key="3">
    <source>
        <dbReference type="ARBA" id="ARBA00023125"/>
    </source>
</evidence>
<name>A0A517ZHF9_9PLAN</name>
<evidence type="ECO:0000313" key="5">
    <source>
        <dbReference type="EMBL" id="QDU41910.1"/>
    </source>
</evidence>
<dbReference type="Pfam" id="PF03965">
    <property type="entry name" value="Penicillinase_R"/>
    <property type="match status" value="1"/>
</dbReference>
<evidence type="ECO:0000256" key="4">
    <source>
        <dbReference type="ARBA" id="ARBA00023163"/>
    </source>
</evidence>
<evidence type="ECO:0000256" key="1">
    <source>
        <dbReference type="ARBA" id="ARBA00011046"/>
    </source>
</evidence>
<dbReference type="Proteomes" id="UP000319383">
    <property type="component" value="Chromosome"/>
</dbReference>
<dbReference type="InterPro" id="IPR036390">
    <property type="entry name" value="WH_DNA-bd_sf"/>
</dbReference>
<dbReference type="PIRSF" id="PIRSF019455">
    <property type="entry name" value="CopR_AtkY"/>
    <property type="match status" value="1"/>
</dbReference>
<keyword evidence="3" id="KW-0238">DNA-binding</keyword>
<dbReference type="EMBL" id="CP036276">
    <property type="protein sequence ID" value="QDU41910.1"/>
    <property type="molecule type" value="Genomic_DNA"/>
</dbReference>
<sequence length="131" mass="14888">MTEPNHQLAALQLAIMRVLWKRGEATVADVREDLHDERPLAYTTIATMLAKMERKGYVAHRIEGRAHIYRPAIDQEKVSRSMVTDLADRLFAGDVTQMVAHLLDGCDVDADELARLKALIRAREKEDRDAH</sequence>
<dbReference type="Gene3D" id="1.10.10.10">
    <property type="entry name" value="Winged helix-like DNA-binding domain superfamily/Winged helix DNA-binding domain"/>
    <property type="match status" value="1"/>
</dbReference>
<dbReference type="KEGG" id="sdyn:Mal52_03650"/>
<dbReference type="AlphaFoldDB" id="A0A517ZHF9"/>
<keyword evidence="4" id="KW-0804">Transcription</keyword>
<keyword evidence="2" id="KW-0805">Transcription regulation</keyword>
<gene>
    <name evidence="5" type="primary">blaI_3</name>
    <name evidence="5" type="ORF">Mal52_03650</name>
</gene>
<evidence type="ECO:0000256" key="2">
    <source>
        <dbReference type="ARBA" id="ARBA00023015"/>
    </source>
</evidence>
<dbReference type="InterPro" id="IPR005650">
    <property type="entry name" value="BlaI_family"/>
</dbReference>
<reference evidence="5 6" key="1">
    <citation type="submission" date="2019-02" db="EMBL/GenBank/DDBJ databases">
        <title>Deep-cultivation of Planctomycetes and their phenomic and genomic characterization uncovers novel biology.</title>
        <authorList>
            <person name="Wiegand S."/>
            <person name="Jogler M."/>
            <person name="Boedeker C."/>
            <person name="Pinto D."/>
            <person name="Vollmers J."/>
            <person name="Rivas-Marin E."/>
            <person name="Kohn T."/>
            <person name="Peeters S.H."/>
            <person name="Heuer A."/>
            <person name="Rast P."/>
            <person name="Oberbeckmann S."/>
            <person name="Bunk B."/>
            <person name="Jeske O."/>
            <person name="Meyerdierks A."/>
            <person name="Storesund J.E."/>
            <person name="Kallscheuer N."/>
            <person name="Luecker S."/>
            <person name="Lage O.M."/>
            <person name="Pohl T."/>
            <person name="Merkel B.J."/>
            <person name="Hornburger P."/>
            <person name="Mueller R.-W."/>
            <person name="Bruemmer F."/>
            <person name="Labrenz M."/>
            <person name="Spormann A.M."/>
            <person name="Op den Camp H."/>
            <person name="Overmann J."/>
            <person name="Amann R."/>
            <person name="Jetten M.S.M."/>
            <person name="Mascher T."/>
            <person name="Medema M.H."/>
            <person name="Devos D.P."/>
            <person name="Kaster A.-K."/>
            <person name="Ovreas L."/>
            <person name="Rohde M."/>
            <person name="Galperin M.Y."/>
            <person name="Jogler C."/>
        </authorList>
    </citation>
    <scope>NUCLEOTIDE SEQUENCE [LARGE SCALE GENOMIC DNA]</scope>
    <source>
        <strain evidence="5 6">Mal52</strain>
    </source>
</reference>
<dbReference type="SUPFAM" id="SSF46785">
    <property type="entry name" value="Winged helix' DNA-binding domain"/>
    <property type="match status" value="1"/>
</dbReference>
<dbReference type="InterPro" id="IPR036388">
    <property type="entry name" value="WH-like_DNA-bd_sf"/>
</dbReference>
<dbReference type="GO" id="GO:0003677">
    <property type="term" value="F:DNA binding"/>
    <property type="evidence" value="ECO:0007669"/>
    <property type="project" value="UniProtKB-KW"/>
</dbReference>
<organism evidence="5 6">
    <name type="scientific">Symmachiella dynata</name>
    <dbReference type="NCBI Taxonomy" id="2527995"/>
    <lineage>
        <taxon>Bacteria</taxon>
        <taxon>Pseudomonadati</taxon>
        <taxon>Planctomycetota</taxon>
        <taxon>Planctomycetia</taxon>
        <taxon>Planctomycetales</taxon>
        <taxon>Planctomycetaceae</taxon>
        <taxon>Symmachiella</taxon>
    </lineage>
</organism>